<keyword evidence="2" id="KW-1185">Reference proteome</keyword>
<accession>A0A8J2KQZ1</accession>
<gene>
    <name evidence="1" type="ORF">AFUS01_LOCUS28033</name>
</gene>
<feature type="non-terminal residue" evidence="1">
    <location>
        <position position="1"/>
    </location>
</feature>
<comment type="caution">
    <text evidence="1">The sequence shown here is derived from an EMBL/GenBank/DDBJ whole genome shotgun (WGS) entry which is preliminary data.</text>
</comment>
<feature type="non-terminal residue" evidence="1">
    <location>
        <position position="65"/>
    </location>
</feature>
<dbReference type="Proteomes" id="UP000708208">
    <property type="component" value="Unassembled WGS sequence"/>
</dbReference>
<sequence>KNSALKAAFFGLRCSSVVRLDPPPACSTPNASRCKENSWIRYPSIFFKTFHGDTANISSITMDHD</sequence>
<evidence type="ECO:0000313" key="1">
    <source>
        <dbReference type="EMBL" id="CAG7817464.1"/>
    </source>
</evidence>
<evidence type="ECO:0000313" key="2">
    <source>
        <dbReference type="Proteomes" id="UP000708208"/>
    </source>
</evidence>
<reference evidence="1" key="1">
    <citation type="submission" date="2021-06" db="EMBL/GenBank/DDBJ databases">
        <authorList>
            <person name="Hodson N. C."/>
            <person name="Mongue J. A."/>
            <person name="Jaron S. K."/>
        </authorList>
    </citation>
    <scope>NUCLEOTIDE SEQUENCE</scope>
</reference>
<proteinExistence type="predicted"/>
<dbReference type="AlphaFoldDB" id="A0A8J2KQZ1"/>
<name>A0A8J2KQZ1_9HEXA</name>
<protein>
    <submittedName>
        <fullName evidence="1">Uncharacterized protein</fullName>
    </submittedName>
</protein>
<dbReference type="EMBL" id="CAJVCH010394851">
    <property type="protein sequence ID" value="CAG7817464.1"/>
    <property type="molecule type" value="Genomic_DNA"/>
</dbReference>
<organism evidence="1 2">
    <name type="scientific">Allacma fusca</name>
    <dbReference type="NCBI Taxonomy" id="39272"/>
    <lineage>
        <taxon>Eukaryota</taxon>
        <taxon>Metazoa</taxon>
        <taxon>Ecdysozoa</taxon>
        <taxon>Arthropoda</taxon>
        <taxon>Hexapoda</taxon>
        <taxon>Collembola</taxon>
        <taxon>Symphypleona</taxon>
        <taxon>Sminthuridae</taxon>
        <taxon>Allacma</taxon>
    </lineage>
</organism>